<keyword evidence="6" id="KW-1185">Reference proteome</keyword>
<feature type="domain" description="Phospholipase A2-like central" evidence="4">
    <location>
        <begin position="21"/>
        <end position="150"/>
    </location>
</feature>
<dbReference type="Pfam" id="PF00068">
    <property type="entry name" value="Phospholip_A2_1"/>
    <property type="match status" value="1"/>
</dbReference>
<comment type="subcellular location">
    <subcellularLocation>
        <location evidence="1">Secreted</location>
    </subcellularLocation>
</comment>
<dbReference type="PANTHER" id="PTHR11716">
    <property type="entry name" value="PHOSPHOLIPASE A2 FAMILY MEMBER"/>
    <property type="match status" value="1"/>
</dbReference>
<reference evidence="5 6" key="1">
    <citation type="submission" date="2021-04" db="EMBL/GenBank/DDBJ databases">
        <authorList>
            <person name="Bliznina A."/>
        </authorList>
    </citation>
    <scope>NUCLEOTIDE SEQUENCE [LARGE SCALE GENOMIC DNA]</scope>
</reference>
<proteinExistence type="inferred from homology"/>
<comment type="similarity">
    <text evidence="3">Belongs to the phospholipase A2 family.</text>
</comment>
<evidence type="ECO:0000256" key="1">
    <source>
        <dbReference type="ARBA" id="ARBA00004613"/>
    </source>
</evidence>
<organism evidence="5 6">
    <name type="scientific">Oikopleura dioica</name>
    <name type="common">Tunicate</name>
    <dbReference type="NCBI Taxonomy" id="34765"/>
    <lineage>
        <taxon>Eukaryota</taxon>
        <taxon>Metazoa</taxon>
        <taxon>Chordata</taxon>
        <taxon>Tunicata</taxon>
        <taxon>Appendicularia</taxon>
        <taxon>Copelata</taxon>
        <taxon>Oikopleuridae</taxon>
        <taxon>Oikopleura</taxon>
    </lineage>
</organism>
<dbReference type="InterPro" id="IPR016090">
    <property type="entry name" value="PLA2-like_dom"/>
</dbReference>
<gene>
    <name evidence="5" type="ORF">OKIOD_LOCUS13334</name>
</gene>
<evidence type="ECO:0000259" key="4">
    <source>
        <dbReference type="SMART" id="SM00085"/>
    </source>
</evidence>
<dbReference type="InterPro" id="IPR001211">
    <property type="entry name" value="PLA2"/>
</dbReference>
<sequence length="197" mass="22424">MKVFGIFAISAKIAQASQPERLDTLLEMIRHYRPNFDDTKYFSYGCHCLIRGDQLDHHGTGQPVDALDAVCRKYKNCQKCVQREYGKDCTEAANYKIRYSSSGAIRARDRLATCEREVFNCDHQFALDIAEELDVYQQTFHTFMGPFDYNDPANCSKIQSRTIFKAECCGGVKSAFTLFNSFGIQKCCPDGTVRNEC</sequence>
<evidence type="ECO:0000313" key="6">
    <source>
        <dbReference type="Proteomes" id="UP001158576"/>
    </source>
</evidence>
<evidence type="ECO:0000313" key="5">
    <source>
        <dbReference type="EMBL" id="CAG5110137.1"/>
    </source>
</evidence>
<dbReference type="InterPro" id="IPR036444">
    <property type="entry name" value="PLipase_A2_dom_sf"/>
</dbReference>
<evidence type="ECO:0000256" key="3">
    <source>
        <dbReference type="RuleBase" id="RU003654"/>
    </source>
</evidence>
<accession>A0ABN7T3C1</accession>
<protein>
    <submittedName>
        <fullName evidence="5">Oidioi.mRNA.OKI2018_I69.chr2.g4569.t1.cds</fullName>
    </submittedName>
</protein>
<dbReference type="SUPFAM" id="SSF48619">
    <property type="entry name" value="Phospholipase A2, PLA2"/>
    <property type="match status" value="1"/>
</dbReference>
<name>A0ABN7T3C1_OIKDI</name>
<dbReference type="PANTHER" id="PTHR11716:SF57">
    <property type="entry name" value="GROUP IID SECRETORY PHOSPHOLIPASE A2"/>
    <property type="match status" value="1"/>
</dbReference>
<dbReference type="Proteomes" id="UP001158576">
    <property type="component" value="Chromosome 2"/>
</dbReference>
<dbReference type="Gene3D" id="1.20.90.10">
    <property type="entry name" value="Phospholipase A2 domain"/>
    <property type="match status" value="1"/>
</dbReference>
<evidence type="ECO:0000256" key="2">
    <source>
        <dbReference type="ARBA" id="ARBA00022525"/>
    </source>
</evidence>
<dbReference type="SMART" id="SM00085">
    <property type="entry name" value="PA2c"/>
    <property type="match status" value="1"/>
</dbReference>
<dbReference type="EMBL" id="OU015567">
    <property type="protein sequence ID" value="CAG5110137.1"/>
    <property type="molecule type" value="Genomic_DNA"/>
</dbReference>
<keyword evidence="2" id="KW-0964">Secreted</keyword>